<dbReference type="FunFam" id="3.40.140.10:FF:000005">
    <property type="entry name" value="tRNA-specific adenosine deaminase"/>
    <property type="match status" value="1"/>
</dbReference>
<dbReference type="HAMAP" id="MF_00972">
    <property type="entry name" value="tRNA_aden_deaminase"/>
    <property type="match status" value="1"/>
</dbReference>
<evidence type="ECO:0000256" key="3">
    <source>
        <dbReference type="ARBA" id="ARBA00022694"/>
    </source>
</evidence>
<protein>
    <recommendedName>
        <fullName evidence="8">tRNA-specific adenosine deaminase</fullName>
        <ecNumber evidence="8">3.5.4.33</ecNumber>
    </recommendedName>
</protein>
<dbReference type="GO" id="GO:0052717">
    <property type="term" value="F:tRNA-specific adenosine-34 deaminase activity"/>
    <property type="evidence" value="ECO:0007669"/>
    <property type="project" value="UniProtKB-UniRule"/>
</dbReference>
<comment type="function">
    <text evidence="8">Catalyzes the deamination of adenosine to inosine at the wobble position 34 of tRNA(Arg2).</text>
</comment>
<dbReference type="PANTHER" id="PTHR11079">
    <property type="entry name" value="CYTOSINE DEAMINASE FAMILY MEMBER"/>
    <property type="match status" value="1"/>
</dbReference>
<dbReference type="EC" id="3.5.4.33" evidence="8"/>
<evidence type="ECO:0000256" key="6">
    <source>
        <dbReference type="ARBA" id="ARBA00022833"/>
    </source>
</evidence>
<proteinExistence type="inferred from homology"/>
<dbReference type="Pfam" id="PF14437">
    <property type="entry name" value="MafB19-deam"/>
    <property type="match status" value="1"/>
</dbReference>
<dbReference type="Proteomes" id="UP000280960">
    <property type="component" value="Chromosome"/>
</dbReference>
<dbReference type="EMBL" id="CP033169">
    <property type="protein sequence ID" value="AYO32345.1"/>
    <property type="molecule type" value="Genomic_DNA"/>
</dbReference>
<dbReference type="SUPFAM" id="SSF53927">
    <property type="entry name" value="Cytidine deaminase-like"/>
    <property type="match status" value="1"/>
</dbReference>
<keyword evidence="11" id="KW-1185">Reference proteome</keyword>
<reference evidence="10 11" key="1">
    <citation type="submission" date="2018-10" db="EMBL/GenBank/DDBJ databases">
        <authorList>
            <person name="Zhang X."/>
        </authorList>
    </citation>
    <scope>NUCLEOTIDE SEQUENCE [LARGE SCALE GENOMIC DNA]</scope>
    <source>
        <strain evidence="10 11">SK-G1</strain>
    </source>
</reference>
<evidence type="ECO:0000256" key="5">
    <source>
        <dbReference type="ARBA" id="ARBA00022801"/>
    </source>
</evidence>
<dbReference type="PANTHER" id="PTHR11079:SF202">
    <property type="entry name" value="TRNA-SPECIFIC ADENOSINE DEAMINASE"/>
    <property type="match status" value="1"/>
</dbReference>
<comment type="cofactor">
    <cofactor evidence="8">
        <name>Zn(2+)</name>
        <dbReference type="ChEBI" id="CHEBI:29105"/>
    </cofactor>
    <text evidence="8">Binds 1 zinc ion per subunit.</text>
</comment>
<evidence type="ECO:0000256" key="1">
    <source>
        <dbReference type="ARBA" id="ARBA00010669"/>
    </source>
</evidence>
<comment type="catalytic activity">
    <reaction evidence="7 8">
        <text>adenosine(34) in tRNA + H2O + H(+) = inosine(34) in tRNA + NH4(+)</text>
        <dbReference type="Rhea" id="RHEA:43168"/>
        <dbReference type="Rhea" id="RHEA-COMP:10373"/>
        <dbReference type="Rhea" id="RHEA-COMP:10374"/>
        <dbReference type="ChEBI" id="CHEBI:15377"/>
        <dbReference type="ChEBI" id="CHEBI:15378"/>
        <dbReference type="ChEBI" id="CHEBI:28938"/>
        <dbReference type="ChEBI" id="CHEBI:74411"/>
        <dbReference type="ChEBI" id="CHEBI:82852"/>
        <dbReference type="EC" id="3.5.4.33"/>
    </reaction>
</comment>
<feature type="binding site" evidence="8">
    <location>
        <position position="79"/>
    </location>
    <ligand>
        <name>Zn(2+)</name>
        <dbReference type="ChEBI" id="CHEBI:29105"/>
        <note>catalytic</note>
    </ligand>
</feature>
<dbReference type="KEGG" id="bacg:D2962_16320"/>
<accession>A0A3G2RA96</accession>
<keyword evidence="6 8" id="KW-0862">Zinc</keyword>
<evidence type="ECO:0000256" key="8">
    <source>
        <dbReference type="HAMAP-Rule" id="MF_00972"/>
    </source>
</evidence>
<keyword evidence="4 8" id="KW-0479">Metal-binding</keyword>
<evidence type="ECO:0000313" key="10">
    <source>
        <dbReference type="EMBL" id="AYO32345.1"/>
    </source>
</evidence>
<feature type="binding site" evidence="8">
    <location>
        <position position="76"/>
    </location>
    <ligand>
        <name>Zn(2+)</name>
        <dbReference type="ChEBI" id="CHEBI:29105"/>
        <note>catalytic</note>
    </ligand>
</feature>
<evidence type="ECO:0000256" key="4">
    <source>
        <dbReference type="ARBA" id="ARBA00022723"/>
    </source>
</evidence>
<organism evidence="10 11">
    <name type="scientific">Biomaibacter acetigenes</name>
    <dbReference type="NCBI Taxonomy" id="2316383"/>
    <lineage>
        <taxon>Bacteria</taxon>
        <taxon>Bacillati</taxon>
        <taxon>Bacillota</taxon>
        <taxon>Clostridia</taxon>
        <taxon>Thermosediminibacterales</taxon>
        <taxon>Tepidanaerobacteraceae</taxon>
        <taxon>Biomaibacter</taxon>
    </lineage>
</organism>
<feature type="binding site" evidence="8">
    <location>
        <position position="46"/>
    </location>
    <ligand>
        <name>Zn(2+)</name>
        <dbReference type="ChEBI" id="CHEBI:29105"/>
        <note>catalytic</note>
    </ligand>
</feature>
<evidence type="ECO:0000256" key="2">
    <source>
        <dbReference type="ARBA" id="ARBA00011738"/>
    </source>
</evidence>
<dbReference type="InterPro" id="IPR058535">
    <property type="entry name" value="MafB19-deam"/>
</dbReference>
<feature type="domain" description="CMP/dCMP-type deaminase" evidence="9">
    <location>
        <begin position="1"/>
        <end position="120"/>
    </location>
</feature>
<dbReference type="NCBIfam" id="NF008113">
    <property type="entry name" value="PRK10860.1"/>
    <property type="match status" value="1"/>
</dbReference>
<dbReference type="InterPro" id="IPR028883">
    <property type="entry name" value="tRNA_aden_deaminase"/>
</dbReference>
<dbReference type="PROSITE" id="PS51747">
    <property type="entry name" value="CYT_DCMP_DEAMINASES_2"/>
    <property type="match status" value="1"/>
</dbReference>
<gene>
    <name evidence="8" type="primary">tadA</name>
    <name evidence="10" type="ORF">D2962_16320</name>
</gene>
<evidence type="ECO:0000259" key="9">
    <source>
        <dbReference type="PROSITE" id="PS51747"/>
    </source>
</evidence>
<comment type="subunit">
    <text evidence="2 8">Homodimer.</text>
</comment>
<dbReference type="GO" id="GO:0008270">
    <property type="term" value="F:zinc ion binding"/>
    <property type="evidence" value="ECO:0007669"/>
    <property type="project" value="UniProtKB-UniRule"/>
</dbReference>
<comment type="similarity">
    <text evidence="1">Belongs to the cytidine and deoxycytidylate deaminase family. ADAT2 subfamily.</text>
</comment>
<keyword evidence="3 8" id="KW-0819">tRNA processing</keyword>
<dbReference type="AlphaFoldDB" id="A0A3G2RA96"/>
<dbReference type="PROSITE" id="PS00903">
    <property type="entry name" value="CYT_DCMP_DEAMINASES_1"/>
    <property type="match status" value="1"/>
</dbReference>
<dbReference type="GO" id="GO:0002100">
    <property type="term" value="P:tRNA wobble adenosine to inosine editing"/>
    <property type="evidence" value="ECO:0007669"/>
    <property type="project" value="UniProtKB-UniRule"/>
</dbReference>
<feature type="active site" description="Proton donor" evidence="8">
    <location>
        <position position="48"/>
    </location>
</feature>
<sequence length="142" mass="15661">MQEALKEAEKALEFDEVPVGALIVMGDEVIARAHNLRETSQDATAHAELLAIRKACEALKTWRLVGCTLYVTLEPCPMCAGAIVLSRLDRVVFGAHDPKAGACGSLMNIPEDERFNHRPEMVPGVLAEECGKILKDFFKKKR</sequence>
<dbReference type="InterPro" id="IPR016192">
    <property type="entry name" value="APOBEC/CMP_deaminase_Zn-bd"/>
</dbReference>
<name>A0A3G2RA96_9FIRM</name>
<dbReference type="InterPro" id="IPR002125">
    <property type="entry name" value="CMP_dCMP_dom"/>
</dbReference>
<dbReference type="InterPro" id="IPR016193">
    <property type="entry name" value="Cytidine_deaminase-like"/>
</dbReference>
<evidence type="ECO:0000313" key="11">
    <source>
        <dbReference type="Proteomes" id="UP000280960"/>
    </source>
</evidence>
<dbReference type="Gene3D" id="3.40.140.10">
    <property type="entry name" value="Cytidine Deaminase, domain 2"/>
    <property type="match status" value="1"/>
</dbReference>
<keyword evidence="5 8" id="KW-0378">Hydrolase</keyword>
<evidence type="ECO:0000256" key="7">
    <source>
        <dbReference type="ARBA" id="ARBA00048045"/>
    </source>
</evidence>
<dbReference type="CDD" id="cd01285">
    <property type="entry name" value="nucleoside_deaminase"/>
    <property type="match status" value="1"/>
</dbReference>